<proteinExistence type="predicted"/>
<feature type="transmembrane region" description="Helical" evidence="1">
    <location>
        <begin position="856"/>
        <end position="874"/>
    </location>
</feature>
<feature type="transmembrane region" description="Helical" evidence="1">
    <location>
        <begin position="775"/>
        <end position="792"/>
    </location>
</feature>
<dbReference type="PANTHER" id="PTHR31286:SF179">
    <property type="entry name" value="RNASE H TYPE-1 DOMAIN-CONTAINING PROTEIN"/>
    <property type="match status" value="1"/>
</dbReference>
<protein>
    <recommendedName>
        <fullName evidence="6">DUF4283 domain-containing protein</fullName>
    </recommendedName>
</protein>
<dbReference type="InterPro" id="IPR005135">
    <property type="entry name" value="Endo/exonuclease/phosphatase"/>
</dbReference>
<feature type="transmembrane region" description="Helical" evidence="1">
    <location>
        <begin position="804"/>
        <end position="826"/>
    </location>
</feature>
<keyword evidence="1" id="KW-1133">Transmembrane helix</keyword>
<evidence type="ECO:0000313" key="5">
    <source>
        <dbReference type="Proteomes" id="UP001552299"/>
    </source>
</evidence>
<dbReference type="Pfam" id="PF14111">
    <property type="entry name" value="DUF4283"/>
    <property type="match status" value="1"/>
</dbReference>
<dbReference type="InterPro" id="IPR040256">
    <property type="entry name" value="At4g02000-like"/>
</dbReference>
<dbReference type="PANTHER" id="PTHR31286">
    <property type="entry name" value="GLYCINE-RICH CELL WALL STRUCTURAL PROTEIN 1.8-LIKE"/>
    <property type="match status" value="1"/>
</dbReference>
<comment type="caution">
    <text evidence="4">The sequence shown here is derived from an EMBL/GenBank/DDBJ whole genome shotgun (WGS) entry which is preliminary data.</text>
</comment>
<keyword evidence="1" id="KW-0812">Transmembrane</keyword>
<dbReference type="EMBL" id="JANQDX010000009">
    <property type="protein sequence ID" value="KAL0918686.1"/>
    <property type="molecule type" value="Genomic_DNA"/>
</dbReference>
<feature type="domain" description="DUF4283" evidence="3">
    <location>
        <begin position="62"/>
        <end position="138"/>
    </location>
</feature>
<evidence type="ECO:0008006" key="6">
    <source>
        <dbReference type="Google" id="ProtNLM"/>
    </source>
</evidence>
<accession>A0ABD0V7W1</accession>
<evidence type="ECO:0000259" key="2">
    <source>
        <dbReference type="Pfam" id="PF03372"/>
    </source>
</evidence>
<evidence type="ECO:0000256" key="1">
    <source>
        <dbReference type="SAM" id="Phobius"/>
    </source>
</evidence>
<organism evidence="4 5">
    <name type="scientific">Dendrobium thyrsiflorum</name>
    <name type="common">Pinecone-like raceme dendrobium</name>
    <name type="synonym">Orchid</name>
    <dbReference type="NCBI Taxonomy" id="117978"/>
    <lineage>
        <taxon>Eukaryota</taxon>
        <taxon>Viridiplantae</taxon>
        <taxon>Streptophyta</taxon>
        <taxon>Embryophyta</taxon>
        <taxon>Tracheophyta</taxon>
        <taxon>Spermatophyta</taxon>
        <taxon>Magnoliopsida</taxon>
        <taxon>Liliopsida</taxon>
        <taxon>Asparagales</taxon>
        <taxon>Orchidaceae</taxon>
        <taxon>Epidendroideae</taxon>
        <taxon>Malaxideae</taxon>
        <taxon>Dendrobiinae</taxon>
        <taxon>Dendrobium</taxon>
    </lineage>
</organism>
<keyword evidence="5" id="KW-1185">Reference proteome</keyword>
<name>A0ABD0V7W1_DENTH</name>
<feature type="transmembrane region" description="Helical" evidence="1">
    <location>
        <begin position="693"/>
        <end position="715"/>
    </location>
</feature>
<feature type="transmembrane region" description="Helical" evidence="1">
    <location>
        <begin position="636"/>
        <end position="655"/>
    </location>
</feature>
<dbReference type="Pfam" id="PF03372">
    <property type="entry name" value="Exo_endo_phos"/>
    <property type="match status" value="1"/>
</dbReference>
<evidence type="ECO:0000313" key="4">
    <source>
        <dbReference type="EMBL" id="KAL0918686.1"/>
    </source>
</evidence>
<feature type="transmembrane region" description="Helical" evidence="1">
    <location>
        <begin position="903"/>
        <end position="922"/>
    </location>
</feature>
<reference evidence="4 5" key="1">
    <citation type="journal article" date="2024" name="Plant Biotechnol. J.">
        <title>Dendrobium thyrsiflorum genome and its molecular insights into genes involved in important horticultural traits.</title>
        <authorList>
            <person name="Chen B."/>
            <person name="Wang J.Y."/>
            <person name="Zheng P.J."/>
            <person name="Li K.L."/>
            <person name="Liang Y.M."/>
            <person name="Chen X.F."/>
            <person name="Zhang C."/>
            <person name="Zhao X."/>
            <person name="He X."/>
            <person name="Zhang G.Q."/>
            <person name="Liu Z.J."/>
            <person name="Xu Q."/>
        </authorList>
    </citation>
    <scope>NUCLEOTIDE SEQUENCE [LARGE SCALE GENOMIC DNA]</scope>
    <source>
        <strain evidence="4">GZMU011</strain>
    </source>
</reference>
<dbReference type="Gene3D" id="3.60.10.10">
    <property type="entry name" value="Endonuclease/exonuclease/phosphatase"/>
    <property type="match status" value="1"/>
</dbReference>
<dbReference type="InterPro" id="IPR025558">
    <property type="entry name" value="DUF4283"/>
</dbReference>
<dbReference type="SUPFAM" id="SSF56219">
    <property type="entry name" value="DNase I-like"/>
    <property type="match status" value="1"/>
</dbReference>
<feature type="transmembrane region" description="Helical" evidence="1">
    <location>
        <begin position="735"/>
        <end position="763"/>
    </location>
</feature>
<dbReference type="Proteomes" id="UP001552299">
    <property type="component" value="Unassembled WGS sequence"/>
</dbReference>
<gene>
    <name evidence="4" type="ORF">M5K25_010709</name>
</gene>
<feature type="transmembrane region" description="Helical" evidence="1">
    <location>
        <begin position="661"/>
        <end position="681"/>
    </location>
</feature>
<keyword evidence="1" id="KW-0472">Membrane</keyword>
<dbReference type="AlphaFoldDB" id="A0ABD0V7W1"/>
<sequence length="956" mass="108551">MAVSSSSNPWFAAKDSHSRSFKEVLAGASDGKIDFVRSTVKGLPALLFEDSVVSKLAAPFAFTLVGKFMLKRPSIDIIRKFFVNLKLSGAFSVGLLDSRHIAIQLANDLDYSRIFARRVYYILGCQMRLLKWTPDFDVREESPVAPVWISFPNLRLHFFNNQVLFALGSIYGRPLQTDQATTSISRPSVARVLVELDVTKKHPREIWLGSELNGYFQKAELENLPNFCGHCKMHGHLMSECFVLHPALRKQKVNVKISEGTGINDVEIKDPVGEIVGIGDRAGSSYLNPSPVTEEVNRNVEEGLLGSLDTQPKTIEFSCEVENNILDEQMLAVLKPIEHTSKTSSIGNNFDKLCFSNIGTENGNLQVIVAEKEIEEGELVGSPPHEPLNLTSDSLDHQKEQENSGMTSSICRQNIAELANDLDFLERSDIYPYPWRQLWKLLIDFCNNCDGPWFIGGDFNVICNSNERIGGCSPNVLAMEEFNNMIMDCNLVDVGFSGNAFTWNRGSMWQRLDRILFNSTWINTFFNTSVEHFSKTFSDHAPLVMSFQERGDKIGLSFRFQNMWLLHEDFLSMVRENWEAPIFPNNECFGMIRLWLKLKRLKFKLVWWNKNVFKNIFDNILEAEDKIGACWCLLEFSGWGFPGWLVCYLGFFVGSISGLDILGLVILFSVGCWVIFGWGKFGSVLARWGVFQVLRLFLMKILTSFLGGFEILLFYTMLHYGCFFWLGTHGASVRFLGIIAVGKFALLVLLDFVHLFLCILDWIFLFSNTCDRDEVLFYTLMCMDVSGYFTFAENIRGTSLVCCWLWICGLCWLLLFVSGEIVGFSVDGHSNSLCWGGVDWLINFALVCWWKSGYCLRISVVFVAWVVFIIRWLAIQGVQFCCKDGDPADVYCFCFRGRKGDSVLLALMGLFLIHWVGCFLAGRLQVLLGGWSCRAFRATRVLAFQGYPFGRFTFPF</sequence>
<dbReference type="InterPro" id="IPR036691">
    <property type="entry name" value="Endo/exonu/phosph_ase_sf"/>
</dbReference>
<feature type="domain" description="Endonuclease/exonuclease/phosphatase" evidence="2">
    <location>
        <begin position="431"/>
        <end position="540"/>
    </location>
</feature>
<evidence type="ECO:0000259" key="3">
    <source>
        <dbReference type="Pfam" id="PF14111"/>
    </source>
</evidence>